<evidence type="ECO:0000313" key="3">
    <source>
        <dbReference type="Proteomes" id="UP001168528"/>
    </source>
</evidence>
<keyword evidence="1" id="KW-0472">Membrane</keyword>
<evidence type="ECO:0000256" key="1">
    <source>
        <dbReference type="SAM" id="Phobius"/>
    </source>
</evidence>
<comment type="caution">
    <text evidence="2">The sequence shown here is derived from an EMBL/GenBank/DDBJ whole genome shotgun (WGS) entry which is preliminary data.</text>
</comment>
<feature type="transmembrane region" description="Helical" evidence="1">
    <location>
        <begin position="126"/>
        <end position="146"/>
    </location>
</feature>
<sequence length="185" mass="22000">MEKRDYLFWFLLAQTLINGYAIILDQLLDRPNLYLYHANCALSFLILSAYFRHILTFGRAKSIVFSILFLFSLFFIVNLLLWEDLSTFNSNSFGLASLILVAYCFLYYLENLIYPKPFLITKTRNFWFVTGILTYYASSFFIFITYRSLTEQEIKDIGILWQIHNVVFLVLCVYLLIGYQYKPWP</sequence>
<feature type="transmembrane region" description="Helical" evidence="1">
    <location>
        <begin position="93"/>
        <end position="114"/>
    </location>
</feature>
<dbReference type="RefSeq" id="WP_302041315.1">
    <property type="nucleotide sequence ID" value="NZ_JAUKPO010000031.1"/>
</dbReference>
<accession>A0ABT8REH6</accession>
<keyword evidence="3" id="KW-1185">Reference proteome</keyword>
<keyword evidence="1" id="KW-1133">Transmembrane helix</keyword>
<dbReference type="EMBL" id="JAUKPO010000031">
    <property type="protein sequence ID" value="MDO1450515.1"/>
    <property type="molecule type" value="Genomic_DNA"/>
</dbReference>
<feature type="transmembrane region" description="Helical" evidence="1">
    <location>
        <begin position="158"/>
        <end position="177"/>
    </location>
</feature>
<protein>
    <submittedName>
        <fullName evidence="2">Uncharacterized protein</fullName>
    </submittedName>
</protein>
<dbReference type="Proteomes" id="UP001168528">
    <property type="component" value="Unassembled WGS sequence"/>
</dbReference>
<keyword evidence="1" id="KW-0812">Transmembrane</keyword>
<gene>
    <name evidence="2" type="ORF">Q0590_29840</name>
</gene>
<feature type="transmembrane region" description="Helical" evidence="1">
    <location>
        <begin position="63"/>
        <end position="81"/>
    </location>
</feature>
<name>A0ABT8REH6_9BACT</name>
<feature type="transmembrane region" description="Helical" evidence="1">
    <location>
        <begin position="34"/>
        <end position="51"/>
    </location>
</feature>
<reference evidence="2" key="1">
    <citation type="submission" date="2023-07" db="EMBL/GenBank/DDBJ databases">
        <title>The genome sequence of Rhodocytophaga aerolata KACC 12507.</title>
        <authorList>
            <person name="Zhang X."/>
        </authorList>
    </citation>
    <scope>NUCLEOTIDE SEQUENCE</scope>
    <source>
        <strain evidence="2">KACC 12507</strain>
    </source>
</reference>
<feature type="transmembrane region" description="Helical" evidence="1">
    <location>
        <begin position="7"/>
        <end position="28"/>
    </location>
</feature>
<proteinExistence type="predicted"/>
<evidence type="ECO:0000313" key="2">
    <source>
        <dbReference type="EMBL" id="MDO1450515.1"/>
    </source>
</evidence>
<organism evidence="2 3">
    <name type="scientific">Rhodocytophaga aerolata</name>
    <dbReference type="NCBI Taxonomy" id="455078"/>
    <lineage>
        <taxon>Bacteria</taxon>
        <taxon>Pseudomonadati</taxon>
        <taxon>Bacteroidota</taxon>
        <taxon>Cytophagia</taxon>
        <taxon>Cytophagales</taxon>
        <taxon>Rhodocytophagaceae</taxon>
        <taxon>Rhodocytophaga</taxon>
    </lineage>
</organism>